<dbReference type="Proteomes" id="UP000316425">
    <property type="component" value="Unassembled WGS sequence"/>
</dbReference>
<organism evidence="1 2">
    <name type="scientific">Allobacillus salarius</name>
    <dbReference type="NCBI Taxonomy" id="1955272"/>
    <lineage>
        <taxon>Bacteria</taxon>
        <taxon>Bacillati</taxon>
        <taxon>Bacillota</taxon>
        <taxon>Bacilli</taxon>
        <taxon>Bacillales</taxon>
        <taxon>Bacillaceae</taxon>
        <taxon>Allobacillus</taxon>
    </lineage>
</organism>
<gene>
    <name evidence="1" type="ORF">FPQ13_10450</name>
</gene>
<evidence type="ECO:0000313" key="2">
    <source>
        <dbReference type="Proteomes" id="UP000316425"/>
    </source>
</evidence>
<keyword evidence="2" id="KW-1185">Reference proteome</keyword>
<name>A0A556PDD2_9BACI</name>
<protein>
    <submittedName>
        <fullName evidence="1">Uncharacterized protein</fullName>
    </submittedName>
</protein>
<dbReference type="RefSeq" id="WP_144089274.1">
    <property type="nucleotide sequence ID" value="NZ_VMHE01000021.1"/>
</dbReference>
<dbReference type="AlphaFoldDB" id="A0A556PDD2"/>
<accession>A0A556PDD2</accession>
<evidence type="ECO:0000313" key="1">
    <source>
        <dbReference type="EMBL" id="TSJ62402.1"/>
    </source>
</evidence>
<dbReference type="EMBL" id="VMHE01000021">
    <property type="protein sequence ID" value="TSJ62402.1"/>
    <property type="molecule type" value="Genomic_DNA"/>
</dbReference>
<proteinExistence type="predicted"/>
<comment type="caution">
    <text evidence="1">The sequence shown here is derived from an EMBL/GenBank/DDBJ whole genome shotgun (WGS) entry which is preliminary data.</text>
</comment>
<sequence length="81" mass="9582">MDKPVNLMSLINAYNDLSESTFDDYLNNKGISINEQEIQDMNKMIESMLHTVEQGYQRQLFDNFYIGFTINQISKEFGYRQ</sequence>
<reference evidence="1 2" key="1">
    <citation type="submission" date="2019-07" db="EMBL/GenBank/DDBJ databases">
        <title>Allobacillus sp. nov. SKP isolated from shrimp paste of Euphausiacea.</title>
        <authorList>
            <person name="Kanchanasin P."/>
            <person name="Tanasupawat S."/>
            <person name="Shi W."/>
            <person name="Wu L."/>
            <person name="Ma J."/>
        </authorList>
    </citation>
    <scope>NUCLEOTIDE SEQUENCE [LARGE SCALE GENOMIC DNA]</scope>
    <source>
        <strain evidence="1 2">SKP4-8</strain>
    </source>
</reference>